<feature type="region of interest" description="Disordered" evidence="1">
    <location>
        <begin position="1"/>
        <end position="20"/>
    </location>
</feature>
<dbReference type="EMBL" id="DPRK01000019">
    <property type="protein sequence ID" value="HCY80257.1"/>
    <property type="molecule type" value="Genomic_DNA"/>
</dbReference>
<feature type="compositionally biased region" description="Low complexity" evidence="1">
    <location>
        <begin position="1"/>
        <end position="16"/>
    </location>
</feature>
<organism evidence="2 3">
    <name type="scientific">Xanthomarina gelatinilytica</name>
    <dbReference type="NCBI Taxonomy" id="1137281"/>
    <lineage>
        <taxon>Bacteria</taxon>
        <taxon>Pseudomonadati</taxon>
        <taxon>Bacteroidota</taxon>
        <taxon>Flavobacteriia</taxon>
        <taxon>Flavobacteriales</taxon>
        <taxon>Flavobacteriaceae</taxon>
        <taxon>Xanthomarina</taxon>
    </lineage>
</organism>
<accession>A0A3D6BNJ3</accession>
<name>A0A3D6BNJ3_9FLAO</name>
<reference evidence="2 3" key="1">
    <citation type="journal article" date="2018" name="Nat. Biotechnol.">
        <title>A standardized bacterial taxonomy based on genome phylogeny substantially revises the tree of life.</title>
        <authorList>
            <person name="Parks D.H."/>
            <person name="Chuvochina M."/>
            <person name="Waite D.W."/>
            <person name="Rinke C."/>
            <person name="Skarshewski A."/>
            <person name="Chaumeil P.A."/>
            <person name="Hugenholtz P."/>
        </authorList>
    </citation>
    <scope>NUCLEOTIDE SEQUENCE [LARGE SCALE GENOMIC DNA]</scope>
    <source>
        <strain evidence="2">UBA10227</strain>
    </source>
</reference>
<dbReference type="Proteomes" id="UP000263268">
    <property type="component" value="Unassembled WGS sequence"/>
</dbReference>
<evidence type="ECO:0000313" key="3">
    <source>
        <dbReference type="Proteomes" id="UP000263268"/>
    </source>
</evidence>
<evidence type="ECO:0000256" key="1">
    <source>
        <dbReference type="SAM" id="MobiDB-lite"/>
    </source>
</evidence>
<gene>
    <name evidence="2" type="ORF">DHV22_00905</name>
</gene>
<feature type="non-terminal residue" evidence="2">
    <location>
        <position position="72"/>
    </location>
</feature>
<sequence>MAKNQSSNRNNGNNSRPPLDLVNQFLENQSKELDNATQEIELKKLNEQNAFAYGCKALDAQKEDRKEQREQM</sequence>
<evidence type="ECO:0000313" key="2">
    <source>
        <dbReference type="EMBL" id="HCY80257.1"/>
    </source>
</evidence>
<proteinExistence type="predicted"/>
<dbReference type="AlphaFoldDB" id="A0A3D6BNJ3"/>
<comment type="caution">
    <text evidence="2">The sequence shown here is derived from an EMBL/GenBank/DDBJ whole genome shotgun (WGS) entry which is preliminary data.</text>
</comment>
<protein>
    <submittedName>
        <fullName evidence="2">Uncharacterized protein</fullName>
    </submittedName>
</protein>